<reference evidence="5" key="1">
    <citation type="submission" date="2016-10" db="EMBL/GenBank/DDBJ databases">
        <authorList>
            <person name="Varghese N."/>
            <person name="Submissions S."/>
        </authorList>
    </citation>
    <scope>NUCLEOTIDE SEQUENCE [LARGE SCALE GENOMIC DNA]</scope>
    <source>
        <strain evidence="5">XJ109</strain>
    </source>
</reference>
<dbReference type="PANTHER" id="PTHR43201:SF5">
    <property type="entry name" value="MEDIUM-CHAIN ACYL-COA LIGASE ACSF2, MITOCHONDRIAL"/>
    <property type="match status" value="1"/>
</dbReference>
<accession>A0A1I4YXB8</accession>
<dbReference type="SUPFAM" id="SSF56801">
    <property type="entry name" value="Acetyl-CoA synthetase-like"/>
    <property type="match status" value="1"/>
</dbReference>
<dbReference type="Pfam" id="PF00501">
    <property type="entry name" value="AMP-binding"/>
    <property type="match status" value="1"/>
</dbReference>
<dbReference type="OrthoDB" id="8870348at2"/>
<dbReference type="PROSITE" id="PS00455">
    <property type="entry name" value="AMP_BINDING"/>
    <property type="match status" value="1"/>
</dbReference>
<dbReference type="InterPro" id="IPR042099">
    <property type="entry name" value="ANL_N_sf"/>
</dbReference>
<evidence type="ECO:0000313" key="5">
    <source>
        <dbReference type="Proteomes" id="UP000199149"/>
    </source>
</evidence>
<dbReference type="RefSeq" id="WP_092908889.1">
    <property type="nucleotide sequence ID" value="NZ_FOUZ01000012.1"/>
</dbReference>
<dbReference type="Gene3D" id="3.30.300.30">
    <property type="match status" value="1"/>
</dbReference>
<dbReference type="InterPro" id="IPR020845">
    <property type="entry name" value="AMP-binding_CS"/>
</dbReference>
<evidence type="ECO:0000313" key="4">
    <source>
        <dbReference type="EMBL" id="SFN42413.1"/>
    </source>
</evidence>
<name>A0A1I4YXB8_9FLAO</name>
<comment type="similarity">
    <text evidence="1">Belongs to the ATP-dependent AMP-binding enzyme family.</text>
</comment>
<dbReference type="Proteomes" id="UP000199149">
    <property type="component" value="Unassembled WGS sequence"/>
</dbReference>
<organism evidence="4 5">
    <name type="scientific">Algoriella xinjiangensis</name>
    <dbReference type="NCBI Taxonomy" id="684065"/>
    <lineage>
        <taxon>Bacteria</taxon>
        <taxon>Pseudomonadati</taxon>
        <taxon>Bacteroidota</taxon>
        <taxon>Flavobacteriia</taxon>
        <taxon>Flavobacteriales</taxon>
        <taxon>Weeksellaceae</taxon>
        <taxon>Algoriella</taxon>
    </lineage>
</organism>
<dbReference type="InterPro" id="IPR000873">
    <property type="entry name" value="AMP-dep_synth/lig_dom"/>
</dbReference>
<evidence type="ECO:0000256" key="2">
    <source>
        <dbReference type="ARBA" id="ARBA00022598"/>
    </source>
</evidence>
<dbReference type="STRING" id="684065.SAMN05421738_11227"/>
<protein>
    <submittedName>
        <fullName evidence="4">O-succinylbenzoic acid--CoA ligase</fullName>
    </submittedName>
</protein>
<evidence type="ECO:0000259" key="3">
    <source>
        <dbReference type="Pfam" id="PF00501"/>
    </source>
</evidence>
<sequence length="344" mass="38855">MLYLDFSQDQFDVNTIQPQNDFEQTVKDFLVDWFSDSDVMIAHTSGSTGTPKEIILTKNNMRKSANMTAKYLQLKNGDTALLAMPVSYIAGKLMLVRAIEIGLKLICIQPTSHILLEDINQEIQQNFSSINFVALTPMQVEKSLDFVSKCDKLIIGGAPLSDKVKADLSAFDNEVYETYAMTETITHIAFKQVTNQKYNAVENCFEAFEEVSISVDNRGCLVIDTPYDGLQVVTNDLVELLDSRKFNWIGRVDNIINSGGIKLFPEQIEEKLKPYISSDFFITSKNDELLGQKLVVVIEGEKGEIDFSKADLTKYQQPKEVIFVNQFPRTESGKILRNKIIKKS</sequence>
<evidence type="ECO:0000256" key="1">
    <source>
        <dbReference type="ARBA" id="ARBA00006432"/>
    </source>
</evidence>
<feature type="domain" description="AMP-dependent synthetase/ligase" evidence="3">
    <location>
        <begin position="35"/>
        <end position="192"/>
    </location>
</feature>
<dbReference type="PANTHER" id="PTHR43201">
    <property type="entry name" value="ACYL-COA SYNTHETASE"/>
    <property type="match status" value="1"/>
</dbReference>
<proteinExistence type="inferred from homology"/>
<dbReference type="GO" id="GO:0031956">
    <property type="term" value="F:medium-chain fatty acid-CoA ligase activity"/>
    <property type="evidence" value="ECO:0007669"/>
    <property type="project" value="TreeGrafter"/>
</dbReference>
<dbReference type="AlphaFoldDB" id="A0A1I4YXB8"/>
<keyword evidence="5" id="KW-1185">Reference proteome</keyword>
<keyword evidence="2 4" id="KW-0436">Ligase</keyword>
<dbReference type="EMBL" id="FOUZ01000012">
    <property type="protein sequence ID" value="SFN42413.1"/>
    <property type="molecule type" value="Genomic_DNA"/>
</dbReference>
<dbReference type="Gene3D" id="3.40.50.12780">
    <property type="entry name" value="N-terminal domain of ligase-like"/>
    <property type="match status" value="1"/>
</dbReference>
<dbReference type="GO" id="GO:0006631">
    <property type="term" value="P:fatty acid metabolic process"/>
    <property type="evidence" value="ECO:0007669"/>
    <property type="project" value="TreeGrafter"/>
</dbReference>
<dbReference type="InterPro" id="IPR045851">
    <property type="entry name" value="AMP-bd_C_sf"/>
</dbReference>
<gene>
    <name evidence="4" type="ORF">SAMN05421738_11227</name>
</gene>